<sequence length="261" mass="30004">MNSPAYTSQYLKNVPSAISFVLESTAPYLTALTLRISQHPDIIRSFRITTFPRLRTLEANHYLLLSPLVIAALHERLVNAVLERNATSRNSSLPLFPYSNVIVNPWPCLSILIILCNVVIPDYADHPFDYRHISQTVDVCVELDWGFDWELNVDKFLSHVKLPINCRVVAMVAMLDEYTLNSWRKLRWHPKSIVVPYKTTDMVSVHRESLTSDLRLLVIDGCHEEVASGEIWDKAREVVQNRSLPDNVFHLDYDCSFIKVL</sequence>
<reference evidence="1 2" key="1">
    <citation type="submission" date="2024-01" db="EMBL/GenBank/DDBJ databases">
        <title>A draft genome for a cacao thread blight-causing isolate of Paramarasmius palmivorus.</title>
        <authorList>
            <person name="Baruah I.K."/>
            <person name="Bukari Y."/>
            <person name="Amoako-Attah I."/>
            <person name="Meinhardt L.W."/>
            <person name="Bailey B.A."/>
            <person name="Cohen S.P."/>
        </authorList>
    </citation>
    <scope>NUCLEOTIDE SEQUENCE [LARGE SCALE GENOMIC DNA]</scope>
    <source>
        <strain evidence="1 2">GH-12</strain>
    </source>
</reference>
<dbReference type="EMBL" id="JAYKXP010000136">
    <property type="protein sequence ID" value="KAK7023552.1"/>
    <property type="molecule type" value="Genomic_DNA"/>
</dbReference>
<dbReference type="AlphaFoldDB" id="A0AAW0BD71"/>
<dbReference type="Proteomes" id="UP001383192">
    <property type="component" value="Unassembled WGS sequence"/>
</dbReference>
<name>A0AAW0BD71_9AGAR</name>
<evidence type="ECO:0000313" key="1">
    <source>
        <dbReference type="EMBL" id="KAK7023552.1"/>
    </source>
</evidence>
<protein>
    <submittedName>
        <fullName evidence="1">Uncharacterized protein</fullName>
    </submittedName>
</protein>
<proteinExistence type="predicted"/>
<keyword evidence="2" id="KW-1185">Reference proteome</keyword>
<evidence type="ECO:0000313" key="2">
    <source>
        <dbReference type="Proteomes" id="UP001383192"/>
    </source>
</evidence>
<gene>
    <name evidence="1" type="ORF">VNI00_016672</name>
</gene>
<accession>A0AAW0BD71</accession>
<comment type="caution">
    <text evidence="1">The sequence shown here is derived from an EMBL/GenBank/DDBJ whole genome shotgun (WGS) entry which is preliminary data.</text>
</comment>
<organism evidence="1 2">
    <name type="scientific">Paramarasmius palmivorus</name>
    <dbReference type="NCBI Taxonomy" id="297713"/>
    <lineage>
        <taxon>Eukaryota</taxon>
        <taxon>Fungi</taxon>
        <taxon>Dikarya</taxon>
        <taxon>Basidiomycota</taxon>
        <taxon>Agaricomycotina</taxon>
        <taxon>Agaricomycetes</taxon>
        <taxon>Agaricomycetidae</taxon>
        <taxon>Agaricales</taxon>
        <taxon>Marasmiineae</taxon>
        <taxon>Marasmiaceae</taxon>
        <taxon>Paramarasmius</taxon>
    </lineage>
</organism>